<feature type="domain" description="GGDEF" evidence="5">
    <location>
        <begin position="679"/>
        <end position="820"/>
    </location>
</feature>
<dbReference type="PANTHER" id="PTHR46663">
    <property type="entry name" value="DIGUANYLATE CYCLASE DGCT-RELATED"/>
    <property type="match status" value="1"/>
</dbReference>
<dbReference type="CDD" id="cd18773">
    <property type="entry name" value="PDC1_HK_sensor"/>
    <property type="match status" value="1"/>
</dbReference>
<dbReference type="InterPro" id="IPR000160">
    <property type="entry name" value="GGDEF_dom"/>
</dbReference>
<dbReference type="GO" id="GO:0007165">
    <property type="term" value="P:signal transduction"/>
    <property type="evidence" value="ECO:0007669"/>
    <property type="project" value="InterPro"/>
</dbReference>
<dbReference type="NCBIfam" id="TIGR00229">
    <property type="entry name" value="sensory_box"/>
    <property type="match status" value="1"/>
</dbReference>
<feature type="domain" description="HAMP" evidence="4">
    <location>
        <begin position="336"/>
        <end position="389"/>
    </location>
</feature>
<protein>
    <submittedName>
        <fullName evidence="6">Diguanylate cyclase</fullName>
    </submittedName>
</protein>
<keyword evidence="1" id="KW-0472">Membrane</keyword>
<dbReference type="FunFam" id="3.30.70.270:FF:000001">
    <property type="entry name" value="Diguanylate cyclase domain protein"/>
    <property type="match status" value="1"/>
</dbReference>
<dbReference type="CDD" id="cd18774">
    <property type="entry name" value="PDC2_HK_sensor"/>
    <property type="match status" value="1"/>
</dbReference>
<dbReference type="SMART" id="SM00267">
    <property type="entry name" value="GGDEF"/>
    <property type="match status" value="1"/>
</dbReference>
<gene>
    <name evidence="6" type="ORF">ETQ85_06085</name>
</gene>
<dbReference type="GO" id="GO:0003824">
    <property type="term" value="F:catalytic activity"/>
    <property type="evidence" value="ECO:0007669"/>
    <property type="project" value="UniProtKB-ARBA"/>
</dbReference>
<dbReference type="InterPro" id="IPR013655">
    <property type="entry name" value="PAS_fold_3"/>
</dbReference>
<feature type="transmembrane region" description="Helical" evidence="1">
    <location>
        <begin position="38"/>
        <end position="61"/>
    </location>
</feature>
<dbReference type="SUPFAM" id="SSF55785">
    <property type="entry name" value="PYP-like sensor domain (PAS domain)"/>
    <property type="match status" value="2"/>
</dbReference>
<dbReference type="InterPro" id="IPR029787">
    <property type="entry name" value="Nucleotide_cyclase"/>
</dbReference>
<sequence>MINEEQKRGENSCDDPREMNVRFGKRLGLRFRSLRTRLAVGALFGVLLVLWATTLVLGYFLRDEMQATLSAQQFSVVTLLADEVDRSVSERMRALKAVAAGIDATKLTRVELLDAELRHQEVLHTLFNWGVLVTDRSGMALISLPDVLGRRGVNYLDVEAVRETLEGGRSVVGAALIGKTTHQPVVPMIVPIRGANGEVIGSVIGLTNLALPNFLDEIGANRFGREGGYLLTDPRQRIFIAATDKSRVMKPGPPPGLNPVYDRYLAGYEGSGLARSSRGVVELSSSRRVPSAGWLMQAVLPAEEAFAPIYRLQWRVLGVSMVLTVLAGTVAWWWLRRQLQPLGEAAELLGRMRDGVIPRQPLPVRRDDEIGELAGAFNGLLSAILEGESRAAEHTFNQRLRGIVAQIPGLVFQYRVGADGAHSLPFASDAIRDLCGVEPAALTGCAAALHALIHPDDLPGFMAALRESAAHLAPWRMECRLNHPRRGVRWMRIDALPEAGEGGVVTWQGFATDITAAKETESELRIAAATFETQEGIFITDVNKRIVRVNQAFTAMTGYSAAEAIGQTPSLLRSGRHSTEFYRHLYEGLARDGFWQGEIWNRRKSGEVFVEWVTISAVRDGRGQVTHYVAAFSDITERRKAEEKIHQLAFYDPLTQLPNRRLFHDRLDQALAASARTRSHGALMFLDLDGFKGLNDSYGHVIGDELLVEVAHRLTRSVRETDTVARLGGDEFVVILENLDEAGCDAAARVAEKLRQVLAEPYRLSVPGIGADVTHRCSASIGVCPFLGHAETRDELIKRADIAMYQAKAAGRNAIRFYMESPG</sequence>
<proteinExistence type="predicted"/>
<accession>A0A6C2D0R3</accession>
<dbReference type="InterPro" id="IPR043128">
    <property type="entry name" value="Rev_trsase/Diguanyl_cyclase"/>
</dbReference>
<dbReference type="NCBIfam" id="TIGR00254">
    <property type="entry name" value="GGDEF"/>
    <property type="match status" value="1"/>
</dbReference>
<dbReference type="Gene3D" id="3.30.450.20">
    <property type="entry name" value="PAS domain"/>
    <property type="match status" value="3"/>
</dbReference>
<dbReference type="Pfam" id="PF08447">
    <property type="entry name" value="PAS_3"/>
    <property type="match status" value="1"/>
</dbReference>
<keyword evidence="1" id="KW-1133">Transmembrane helix</keyword>
<dbReference type="OrthoDB" id="8929028at2"/>
<dbReference type="Gene3D" id="3.30.70.270">
    <property type="match status" value="1"/>
</dbReference>
<evidence type="ECO:0000256" key="1">
    <source>
        <dbReference type="SAM" id="Phobius"/>
    </source>
</evidence>
<dbReference type="InterPro" id="IPR003660">
    <property type="entry name" value="HAMP_dom"/>
</dbReference>
<evidence type="ECO:0000259" key="4">
    <source>
        <dbReference type="PROSITE" id="PS50885"/>
    </source>
</evidence>
<feature type="domain" description="PAC" evidence="3">
    <location>
        <begin position="595"/>
        <end position="647"/>
    </location>
</feature>
<feature type="transmembrane region" description="Helical" evidence="1">
    <location>
        <begin position="316"/>
        <end position="335"/>
    </location>
</feature>
<dbReference type="InterPro" id="IPR000700">
    <property type="entry name" value="PAS-assoc_C"/>
</dbReference>
<dbReference type="PROSITE" id="PS50887">
    <property type="entry name" value="GGDEF"/>
    <property type="match status" value="1"/>
</dbReference>
<dbReference type="GO" id="GO:0016020">
    <property type="term" value="C:membrane"/>
    <property type="evidence" value="ECO:0007669"/>
    <property type="project" value="InterPro"/>
</dbReference>
<dbReference type="SMART" id="SM00304">
    <property type="entry name" value="HAMP"/>
    <property type="match status" value="1"/>
</dbReference>
<dbReference type="SUPFAM" id="SSF55073">
    <property type="entry name" value="Nucleotide cyclase"/>
    <property type="match status" value="1"/>
</dbReference>
<dbReference type="CDD" id="cd01949">
    <property type="entry name" value="GGDEF"/>
    <property type="match status" value="1"/>
</dbReference>
<keyword evidence="7" id="KW-1185">Reference proteome</keyword>
<reference evidence="6 7" key="1">
    <citation type="submission" date="2019-01" db="EMBL/GenBank/DDBJ databases">
        <title>Zoogloea oleivorans genome sequencing and assembly.</title>
        <authorList>
            <person name="Tancsics A."/>
            <person name="Farkas M."/>
            <person name="Kriszt B."/>
            <person name="Maroti G."/>
            <person name="Horvath B."/>
        </authorList>
    </citation>
    <scope>NUCLEOTIDE SEQUENCE [LARGE SCALE GENOMIC DNA]</scope>
    <source>
        <strain evidence="6 7">Buc</strain>
    </source>
</reference>
<name>A0A6C2D0R3_9RHOO</name>
<dbReference type="AlphaFoldDB" id="A0A6C2D0R3"/>
<dbReference type="CDD" id="cd06225">
    <property type="entry name" value="HAMP"/>
    <property type="match status" value="1"/>
</dbReference>
<dbReference type="PROSITE" id="PS50112">
    <property type="entry name" value="PAS"/>
    <property type="match status" value="1"/>
</dbReference>
<dbReference type="Pfam" id="PF13426">
    <property type="entry name" value="PAS_9"/>
    <property type="match status" value="1"/>
</dbReference>
<dbReference type="InterPro" id="IPR001610">
    <property type="entry name" value="PAC"/>
</dbReference>
<dbReference type="Gene3D" id="6.10.340.10">
    <property type="match status" value="1"/>
</dbReference>
<comment type="caution">
    <text evidence="6">The sequence shown here is derived from an EMBL/GenBank/DDBJ whole genome shotgun (WGS) entry which is preliminary data.</text>
</comment>
<dbReference type="Pfam" id="PF00990">
    <property type="entry name" value="GGDEF"/>
    <property type="match status" value="1"/>
</dbReference>
<evidence type="ECO:0000259" key="3">
    <source>
        <dbReference type="PROSITE" id="PS50113"/>
    </source>
</evidence>
<dbReference type="PANTHER" id="PTHR46663:SF3">
    <property type="entry name" value="SLL0267 PROTEIN"/>
    <property type="match status" value="1"/>
</dbReference>
<evidence type="ECO:0000259" key="2">
    <source>
        <dbReference type="PROSITE" id="PS50112"/>
    </source>
</evidence>
<dbReference type="PROSITE" id="PS50113">
    <property type="entry name" value="PAC"/>
    <property type="match status" value="1"/>
</dbReference>
<evidence type="ECO:0000313" key="6">
    <source>
        <dbReference type="EMBL" id="TYC60080.1"/>
    </source>
</evidence>
<dbReference type="Pfam" id="PF00672">
    <property type="entry name" value="HAMP"/>
    <property type="match status" value="1"/>
</dbReference>
<organism evidence="6 7">
    <name type="scientific">Zoogloea oleivorans</name>
    <dbReference type="NCBI Taxonomy" id="1552750"/>
    <lineage>
        <taxon>Bacteria</taxon>
        <taxon>Pseudomonadati</taxon>
        <taxon>Pseudomonadota</taxon>
        <taxon>Betaproteobacteria</taxon>
        <taxon>Rhodocyclales</taxon>
        <taxon>Zoogloeaceae</taxon>
        <taxon>Zoogloea</taxon>
    </lineage>
</organism>
<dbReference type="CDD" id="cd00130">
    <property type="entry name" value="PAS"/>
    <property type="match status" value="2"/>
</dbReference>
<dbReference type="InterPro" id="IPR000014">
    <property type="entry name" value="PAS"/>
</dbReference>
<evidence type="ECO:0000259" key="5">
    <source>
        <dbReference type="PROSITE" id="PS50887"/>
    </source>
</evidence>
<dbReference type="Proteomes" id="UP000389128">
    <property type="component" value="Unassembled WGS sequence"/>
</dbReference>
<feature type="domain" description="PAS" evidence="2">
    <location>
        <begin position="520"/>
        <end position="568"/>
    </location>
</feature>
<dbReference type="PROSITE" id="PS50885">
    <property type="entry name" value="HAMP"/>
    <property type="match status" value="1"/>
</dbReference>
<keyword evidence="1" id="KW-0812">Transmembrane</keyword>
<dbReference type="EMBL" id="SDKK01000005">
    <property type="protein sequence ID" value="TYC60080.1"/>
    <property type="molecule type" value="Genomic_DNA"/>
</dbReference>
<dbReference type="SMART" id="SM00086">
    <property type="entry name" value="PAC"/>
    <property type="match status" value="2"/>
</dbReference>
<evidence type="ECO:0000313" key="7">
    <source>
        <dbReference type="Proteomes" id="UP000389128"/>
    </source>
</evidence>
<dbReference type="InterPro" id="IPR052163">
    <property type="entry name" value="DGC-Regulatory_Protein"/>
</dbReference>
<dbReference type="InterPro" id="IPR035965">
    <property type="entry name" value="PAS-like_dom_sf"/>
</dbReference>
<dbReference type="SMART" id="SM00091">
    <property type="entry name" value="PAS"/>
    <property type="match status" value="2"/>
</dbReference>